<proteinExistence type="predicted"/>
<feature type="region of interest" description="Disordered" evidence="1">
    <location>
        <begin position="20"/>
        <end position="96"/>
    </location>
</feature>
<dbReference type="EMBL" id="BQNB010013674">
    <property type="protein sequence ID" value="GJT18890.1"/>
    <property type="molecule type" value="Genomic_DNA"/>
</dbReference>
<reference evidence="2" key="1">
    <citation type="journal article" date="2022" name="Int. J. Mol. Sci.">
        <title>Draft Genome of Tanacetum Coccineum: Genomic Comparison of Closely Related Tanacetum-Family Plants.</title>
        <authorList>
            <person name="Yamashiro T."/>
            <person name="Shiraishi A."/>
            <person name="Nakayama K."/>
            <person name="Satake H."/>
        </authorList>
    </citation>
    <scope>NUCLEOTIDE SEQUENCE</scope>
</reference>
<gene>
    <name evidence="2" type="ORF">Tco_0877596</name>
</gene>
<comment type="caution">
    <text evidence="2">The sequence shown here is derived from an EMBL/GenBank/DDBJ whole genome shotgun (WGS) entry which is preliminary data.</text>
</comment>
<sequence>MVNVIPPDYVDDVLVIEPNQHDDVPVVPEPVLENEDEDPEEEEFEKEEVPQEKEDDIEVDIEEYKNEPELTYPYKEVDPLNPLPTASESEPEDSIENERVERDLYWTRVQVYEFYQEMIHRGFVFEERPNEAINVPIEDEKSPSFDVDPNLNRSF</sequence>
<feature type="compositionally biased region" description="Acidic residues" evidence="1">
    <location>
        <begin position="32"/>
        <end position="46"/>
    </location>
</feature>
<organism evidence="2 3">
    <name type="scientific">Tanacetum coccineum</name>
    <dbReference type="NCBI Taxonomy" id="301880"/>
    <lineage>
        <taxon>Eukaryota</taxon>
        <taxon>Viridiplantae</taxon>
        <taxon>Streptophyta</taxon>
        <taxon>Embryophyta</taxon>
        <taxon>Tracheophyta</taxon>
        <taxon>Spermatophyta</taxon>
        <taxon>Magnoliopsida</taxon>
        <taxon>eudicotyledons</taxon>
        <taxon>Gunneridae</taxon>
        <taxon>Pentapetalae</taxon>
        <taxon>asterids</taxon>
        <taxon>campanulids</taxon>
        <taxon>Asterales</taxon>
        <taxon>Asteraceae</taxon>
        <taxon>Asteroideae</taxon>
        <taxon>Anthemideae</taxon>
        <taxon>Anthemidinae</taxon>
        <taxon>Tanacetum</taxon>
    </lineage>
</organism>
<name>A0ABQ5BVM6_9ASTR</name>
<dbReference type="Proteomes" id="UP001151760">
    <property type="component" value="Unassembled WGS sequence"/>
</dbReference>
<reference evidence="2" key="2">
    <citation type="submission" date="2022-01" db="EMBL/GenBank/DDBJ databases">
        <authorList>
            <person name="Yamashiro T."/>
            <person name="Shiraishi A."/>
            <person name="Satake H."/>
            <person name="Nakayama K."/>
        </authorList>
    </citation>
    <scope>NUCLEOTIDE SEQUENCE</scope>
</reference>
<evidence type="ECO:0000313" key="3">
    <source>
        <dbReference type="Proteomes" id="UP001151760"/>
    </source>
</evidence>
<keyword evidence="3" id="KW-1185">Reference proteome</keyword>
<protein>
    <submittedName>
        <fullName evidence="2">Uncharacterized protein</fullName>
    </submittedName>
</protein>
<evidence type="ECO:0000313" key="2">
    <source>
        <dbReference type="EMBL" id="GJT18890.1"/>
    </source>
</evidence>
<evidence type="ECO:0000256" key="1">
    <source>
        <dbReference type="SAM" id="MobiDB-lite"/>
    </source>
</evidence>
<accession>A0ABQ5BVM6</accession>